<dbReference type="Gene3D" id="1.10.510.10">
    <property type="entry name" value="Transferase(Phosphotransferase) domain 1"/>
    <property type="match status" value="1"/>
</dbReference>
<dbReference type="PANTHER" id="PTHR13954">
    <property type="entry name" value="IRE1-RELATED"/>
    <property type="match status" value="1"/>
</dbReference>
<keyword evidence="24" id="KW-0834">Unfolded protein response</keyword>
<comment type="catalytic activity">
    <reaction evidence="26">
        <text>L-threonyl-[protein] + ATP = O-phospho-L-threonyl-[protein] + ADP + H(+)</text>
        <dbReference type="Rhea" id="RHEA:46608"/>
        <dbReference type="Rhea" id="RHEA-COMP:11060"/>
        <dbReference type="Rhea" id="RHEA-COMP:11605"/>
        <dbReference type="ChEBI" id="CHEBI:15378"/>
        <dbReference type="ChEBI" id="CHEBI:30013"/>
        <dbReference type="ChEBI" id="CHEBI:30616"/>
        <dbReference type="ChEBI" id="CHEBI:61977"/>
        <dbReference type="ChEBI" id="CHEBI:456216"/>
        <dbReference type="EC" id="2.7.11.1"/>
    </reaction>
</comment>
<dbReference type="InterPro" id="IPR008271">
    <property type="entry name" value="Ser/Thr_kinase_AS"/>
</dbReference>
<keyword evidence="35" id="KW-1185">Reference proteome</keyword>
<evidence type="ECO:0000256" key="13">
    <source>
        <dbReference type="ARBA" id="ARBA00022777"/>
    </source>
</evidence>
<evidence type="ECO:0000256" key="3">
    <source>
        <dbReference type="ARBA" id="ARBA00012513"/>
    </source>
</evidence>
<evidence type="ECO:0000256" key="1">
    <source>
        <dbReference type="ARBA" id="ARBA00001946"/>
    </source>
</evidence>
<dbReference type="InterPro" id="IPR018391">
    <property type="entry name" value="PQQ_b-propeller_rpt"/>
</dbReference>
<dbReference type="Gene3D" id="1.20.1440.180">
    <property type="entry name" value="KEN domain"/>
    <property type="match status" value="1"/>
</dbReference>
<evidence type="ECO:0000256" key="11">
    <source>
        <dbReference type="ARBA" id="ARBA00022741"/>
    </source>
</evidence>
<evidence type="ECO:0000256" key="21">
    <source>
        <dbReference type="ARBA" id="ARBA00023157"/>
    </source>
</evidence>
<dbReference type="GO" id="GO:1990604">
    <property type="term" value="C:IRE1-TRAF2-ASK1 complex"/>
    <property type="evidence" value="ECO:0007669"/>
    <property type="project" value="TreeGrafter"/>
</dbReference>
<keyword evidence="12" id="KW-0013">ADP-ribosylation</keyword>
<evidence type="ECO:0000259" key="32">
    <source>
        <dbReference type="PROSITE" id="PS50011"/>
    </source>
</evidence>
<keyword evidence="17" id="KW-0460">Magnesium</keyword>
<dbReference type="GO" id="GO:0070059">
    <property type="term" value="P:intrinsic apoptotic signaling pathway in response to endoplasmic reticulum stress"/>
    <property type="evidence" value="ECO:0007669"/>
    <property type="project" value="TreeGrafter"/>
</dbReference>
<keyword evidence="20" id="KW-0472">Membrane</keyword>
<evidence type="ECO:0000256" key="20">
    <source>
        <dbReference type="ARBA" id="ARBA00023136"/>
    </source>
</evidence>
<dbReference type="AlphaFoldDB" id="A0A672MMD6"/>
<evidence type="ECO:0000256" key="25">
    <source>
        <dbReference type="ARBA" id="ARBA00023268"/>
    </source>
</evidence>
<organism evidence="34 35">
    <name type="scientific">Sinocyclocheilus grahami</name>
    <name type="common">Dianchi golden-line fish</name>
    <name type="synonym">Barbus grahami</name>
    <dbReference type="NCBI Taxonomy" id="75366"/>
    <lineage>
        <taxon>Eukaryota</taxon>
        <taxon>Metazoa</taxon>
        <taxon>Chordata</taxon>
        <taxon>Craniata</taxon>
        <taxon>Vertebrata</taxon>
        <taxon>Euteleostomi</taxon>
        <taxon>Actinopterygii</taxon>
        <taxon>Neopterygii</taxon>
        <taxon>Teleostei</taxon>
        <taxon>Ostariophysi</taxon>
        <taxon>Cypriniformes</taxon>
        <taxon>Cyprinidae</taxon>
        <taxon>Cyprininae</taxon>
        <taxon>Sinocyclocheilus</taxon>
    </lineage>
</organism>
<keyword evidence="5" id="KW-0597">Phosphoprotein</keyword>
<dbReference type="FunFam" id="1.10.510.10:FF:000215">
    <property type="entry name" value="serine/threonine-protein kinase/endoribonuclease IRE1 isoform X1"/>
    <property type="match status" value="1"/>
</dbReference>
<dbReference type="PANTHER" id="PTHR13954:SF15">
    <property type="entry name" value="SERINE_THREONINE-PROTEIN KINASE_ENDORIBONUCLEASE IRE2"/>
    <property type="match status" value="1"/>
</dbReference>
<dbReference type="Gene3D" id="3.30.200.20">
    <property type="entry name" value="Phosphorylase Kinase, domain 1"/>
    <property type="match status" value="1"/>
</dbReference>
<accession>A0A672MMD6</accession>
<evidence type="ECO:0000256" key="10">
    <source>
        <dbReference type="ARBA" id="ARBA00022729"/>
    </source>
</evidence>
<dbReference type="Ensembl" id="ENSSGRT00000041750.1">
    <property type="protein sequence ID" value="ENSSGRP00000038940.1"/>
    <property type="gene ID" value="ENSSGRG00000020874.1"/>
</dbReference>
<dbReference type="GO" id="GO:0036498">
    <property type="term" value="P:IRE1-mediated unfolded protein response"/>
    <property type="evidence" value="ECO:0007669"/>
    <property type="project" value="UniProtKB-ARBA"/>
</dbReference>
<dbReference type="InterPro" id="IPR045133">
    <property type="entry name" value="IRE1/2-like"/>
</dbReference>
<dbReference type="EC" id="2.7.11.1" evidence="3"/>
<dbReference type="InterPro" id="IPR015943">
    <property type="entry name" value="WD40/YVTN_repeat-like_dom_sf"/>
</dbReference>
<evidence type="ECO:0000256" key="12">
    <source>
        <dbReference type="ARBA" id="ARBA00022765"/>
    </source>
</evidence>
<dbReference type="InterPro" id="IPR038357">
    <property type="entry name" value="KEN_sf"/>
</dbReference>
<dbReference type="GO" id="GO:0006397">
    <property type="term" value="P:mRNA processing"/>
    <property type="evidence" value="ECO:0007669"/>
    <property type="project" value="InterPro"/>
</dbReference>
<feature type="domain" description="KEN" evidence="33">
    <location>
        <begin position="679"/>
        <end position="809"/>
    </location>
</feature>
<keyword evidence="11" id="KW-0547">Nucleotide-binding</keyword>
<dbReference type="GO" id="GO:0042803">
    <property type="term" value="F:protein homodimerization activity"/>
    <property type="evidence" value="ECO:0007669"/>
    <property type="project" value="UniProtKB-ARBA"/>
</dbReference>
<keyword evidence="18" id="KW-1133">Transmembrane helix</keyword>
<gene>
    <name evidence="34" type="primary">LOC107590742</name>
</gene>
<keyword evidence="8" id="KW-0053">Apoptosis</keyword>
<dbReference type="SMART" id="SM00220">
    <property type="entry name" value="S_TKc"/>
    <property type="match status" value="1"/>
</dbReference>
<dbReference type="GO" id="GO:1905898">
    <property type="term" value="P:positive regulation of response to endoplasmic reticulum stress"/>
    <property type="evidence" value="ECO:0007669"/>
    <property type="project" value="UniProtKB-ARBA"/>
</dbReference>
<evidence type="ECO:0000256" key="16">
    <source>
        <dbReference type="ARBA" id="ARBA00022840"/>
    </source>
</evidence>
<dbReference type="GO" id="GO:0051082">
    <property type="term" value="F:unfolded protein binding"/>
    <property type="evidence" value="ECO:0007669"/>
    <property type="project" value="TreeGrafter"/>
</dbReference>
<evidence type="ECO:0000256" key="17">
    <source>
        <dbReference type="ARBA" id="ARBA00022842"/>
    </source>
</evidence>
<dbReference type="CDD" id="cd13982">
    <property type="entry name" value="STKc_IRE1"/>
    <property type="match status" value="1"/>
</dbReference>
<dbReference type="GO" id="GO:0016787">
    <property type="term" value="F:hydrolase activity"/>
    <property type="evidence" value="ECO:0007669"/>
    <property type="project" value="UniProtKB-KW"/>
</dbReference>
<keyword evidence="7" id="KW-0812">Transmembrane</keyword>
<keyword evidence="15" id="KW-0256">Endoplasmic reticulum</keyword>
<comment type="subcellular location">
    <subcellularLocation>
        <location evidence="2">Endoplasmic reticulum membrane</location>
        <topology evidence="2">Single-pass type I membrane protein</topology>
    </subcellularLocation>
</comment>
<keyword evidence="21" id="KW-1015">Disulfide bond</keyword>
<dbReference type="InterPro" id="IPR000719">
    <property type="entry name" value="Prot_kinase_dom"/>
</dbReference>
<dbReference type="GO" id="GO:0010629">
    <property type="term" value="P:negative regulation of gene expression"/>
    <property type="evidence" value="ECO:0007669"/>
    <property type="project" value="UniProtKB-ARBA"/>
</dbReference>
<evidence type="ECO:0000256" key="5">
    <source>
        <dbReference type="ARBA" id="ARBA00022553"/>
    </source>
</evidence>
<keyword evidence="4" id="KW-0723">Serine/threonine-protein kinase</keyword>
<evidence type="ECO:0000256" key="22">
    <source>
        <dbReference type="ARBA" id="ARBA00023163"/>
    </source>
</evidence>
<evidence type="ECO:0000256" key="4">
    <source>
        <dbReference type="ARBA" id="ARBA00022527"/>
    </source>
</evidence>
<dbReference type="SMART" id="SM00580">
    <property type="entry name" value="PUG"/>
    <property type="match status" value="1"/>
</dbReference>
<evidence type="ECO:0000256" key="6">
    <source>
        <dbReference type="ARBA" id="ARBA00022679"/>
    </source>
</evidence>
<evidence type="ECO:0000256" key="26">
    <source>
        <dbReference type="ARBA" id="ARBA00047899"/>
    </source>
</evidence>
<proteinExistence type="predicted"/>
<dbReference type="PROSITE" id="PS50011">
    <property type="entry name" value="PROTEIN_KINASE_DOM"/>
    <property type="match status" value="1"/>
</dbReference>
<reference evidence="34" key="2">
    <citation type="submission" date="2025-09" db="UniProtKB">
        <authorList>
            <consortium name="Ensembl"/>
        </authorList>
    </citation>
    <scope>IDENTIFICATION</scope>
</reference>
<dbReference type="GO" id="GO:0004521">
    <property type="term" value="F:RNA endonuclease activity"/>
    <property type="evidence" value="ECO:0007669"/>
    <property type="project" value="InterPro"/>
</dbReference>
<keyword evidence="13" id="KW-0418">Kinase</keyword>
<keyword evidence="19" id="KW-0805">Transcription regulation</keyword>
<evidence type="ECO:0000256" key="19">
    <source>
        <dbReference type="ARBA" id="ARBA00023015"/>
    </source>
</evidence>
<dbReference type="GO" id="GO:0046872">
    <property type="term" value="F:metal ion binding"/>
    <property type="evidence" value="ECO:0007669"/>
    <property type="project" value="UniProtKB-KW"/>
</dbReference>
<dbReference type="InterPro" id="IPR011047">
    <property type="entry name" value="Quinoprotein_ADH-like_sf"/>
</dbReference>
<dbReference type="FunFam" id="1.20.1440.180:FF:000001">
    <property type="entry name" value="Serine/threonine-protein kinase/endoribonuclease IRE1"/>
    <property type="match status" value="1"/>
</dbReference>
<evidence type="ECO:0000256" key="28">
    <source>
        <dbReference type="ARBA" id="ARBA00073767"/>
    </source>
</evidence>
<evidence type="ECO:0000256" key="8">
    <source>
        <dbReference type="ARBA" id="ARBA00022703"/>
    </source>
</evidence>
<comment type="catalytic activity">
    <reaction evidence="27">
        <text>L-seryl-[protein] + ATP = O-phospho-L-seryl-[protein] + ADP + H(+)</text>
        <dbReference type="Rhea" id="RHEA:17989"/>
        <dbReference type="Rhea" id="RHEA-COMP:9863"/>
        <dbReference type="Rhea" id="RHEA-COMP:11604"/>
        <dbReference type="ChEBI" id="CHEBI:15378"/>
        <dbReference type="ChEBI" id="CHEBI:29999"/>
        <dbReference type="ChEBI" id="CHEBI:30616"/>
        <dbReference type="ChEBI" id="CHEBI:83421"/>
        <dbReference type="ChEBI" id="CHEBI:456216"/>
        <dbReference type="EC" id="2.7.11.1"/>
    </reaction>
</comment>
<evidence type="ECO:0000256" key="2">
    <source>
        <dbReference type="ARBA" id="ARBA00004115"/>
    </source>
</evidence>
<evidence type="ECO:0000256" key="29">
    <source>
        <dbReference type="ARBA" id="ARBA00076266"/>
    </source>
</evidence>
<evidence type="ECO:0000256" key="14">
    <source>
        <dbReference type="ARBA" id="ARBA00022801"/>
    </source>
</evidence>
<evidence type="ECO:0000256" key="7">
    <source>
        <dbReference type="ARBA" id="ARBA00022692"/>
    </source>
</evidence>
<keyword evidence="14" id="KW-0378">Hydrolase</keyword>
<dbReference type="FunFam" id="2.130.10.10:FF:000225">
    <property type="entry name" value="Endoplasmic reticulum to nucleus-signaling 1"/>
    <property type="match status" value="1"/>
</dbReference>
<dbReference type="Gene3D" id="2.130.10.10">
    <property type="entry name" value="YVTN repeat-like/Quinoprotein amine dehydrogenase"/>
    <property type="match status" value="1"/>
</dbReference>
<sequence length="809" mass="91177">MLLPSRAFILLDTITNSQNPIYLLYSGLTPFWYVMPTLCDPTLKLSVSSRRPGFLPDPNDGSLYVLGGKRKEGLMKLPFTIPELVQSSPCRSSDGVLYTGKKQDTWFVVDPQTGEKQTSLSTSSSDSICPSAPLLFIGRTEYMITMYDTKTQELRWNATYNDYSAPLYDDKKYEYKMSHFASSGDGLVVTVDRDSGEVLWMQKFDSPVAGFYLWSQDSLRRAPHLTVSTETLRYLTFTAENTQSHTMKWTYQFTKENHSTKTQLIPTLYVGKTNSHLYASTSLVHQGVAIVPKGLTLARIEGPITAGVTMGNGRPECEITPSTDVKYPPGSSSSLQNQWLLIGHHEVPPSAHTTMLRDFPENLNKKSVIYSPSCCSKPALFSLHYVIAFVKNTSSYILYNVCEQPDVVEVGKISFSPSEVLGHGTEGTFVFRGHFDSRRVAVKRILPECVEFAEREVQLLRESDEHPNVIRYFCTERDRQFTYIAIELCAATLQQYVEDPSCPYSDLNPVFLLDQTMCGLNHLHSLNIVHRDLKPRNILLSLPGALGRVRAVISDFGLCKKLPDGRHSFSLRSGIPGTEGWIAPELLINAPKGNPTSAVDIFSAGCVFYYVTSKGQHPFGDTLRRQANILSGIYNLDHFMEDIHEDVIGRDLIERMISAEPETRPSAVSILKHPFFWSPEKQLQFFQDVSDRIEKEPADSAIVARLENSGRSVVKTNWRMHISAPLQADLRKFRTYKGNSVRDLLRALRNKKHHYHELPPEVQTALGEVPDGFVAYFTSRFPRLLLHTHSALSICEAFFHPPEPCEALF</sequence>
<dbReference type="FunFam" id="3.30.200.20:FF:000077">
    <property type="entry name" value="Putative Serine/threonine-protein kinase/endoribonuclease IRE1"/>
    <property type="match status" value="1"/>
</dbReference>
<comment type="cofactor">
    <cofactor evidence="1">
        <name>Mg(2+)</name>
        <dbReference type="ChEBI" id="CHEBI:18420"/>
    </cofactor>
</comment>
<dbReference type="InterPro" id="IPR010513">
    <property type="entry name" value="KEN_dom"/>
</dbReference>
<evidence type="ECO:0000256" key="9">
    <source>
        <dbReference type="ARBA" id="ARBA00022723"/>
    </source>
</evidence>
<evidence type="ECO:0000256" key="30">
    <source>
        <dbReference type="ARBA" id="ARBA00078578"/>
    </source>
</evidence>
<dbReference type="GO" id="GO:0004674">
    <property type="term" value="F:protein serine/threonine kinase activity"/>
    <property type="evidence" value="ECO:0007669"/>
    <property type="project" value="UniProtKB-KW"/>
</dbReference>
<dbReference type="Pfam" id="PF06479">
    <property type="entry name" value="Ribonuc_2-5A"/>
    <property type="match status" value="1"/>
</dbReference>
<dbReference type="GO" id="GO:0005524">
    <property type="term" value="F:ATP binding"/>
    <property type="evidence" value="ECO:0007669"/>
    <property type="project" value="UniProtKB-KW"/>
</dbReference>
<dbReference type="Proteomes" id="UP000472262">
    <property type="component" value="Unassembled WGS sequence"/>
</dbReference>
<name>A0A672MMD6_SINGR</name>
<dbReference type="CDD" id="cd09769">
    <property type="entry name" value="Luminal_IRE1"/>
    <property type="match status" value="1"/>
</dbReference>
<evidence type="ECO:0000256" key="23">
    <source>
        <dbReference type="ARBA" id="ARBA00023180"/>
    </source>
</evidence>
<keyword evidence="10" id="KW-0732">Signal</keyword>
<evidence type="ECO:0000256" key="18">
    <source>
        <dbReference type="ARBA" id="ARBA00022989"/>
    </source>
</evidence>
<evidence type="ECO:0000256" key="15">
    <source>
        <dbReference type="ARBA" id="ARBA00022824"/>
    </source>
</evidence>
<keyword evidence="16" id="KW-0067">ATP-binding</keyword>
<dbReference type="SMART" id="SM00564">
    <property type="entry name" value="PQQ"/>
    <property type="match status" value="4"/>
</dbReference>
<dbReference type="InterPro" id="IPR011009">
    <property type="entry name" value="Kinase-like_dom_sf"/>
</dbReference>
<evidence type="ECO:0000313" key="34">
    <source>
        <dbReference type="Ensembl" id="ENSSGRP00000038940.1"/>
    </source>
</evidence>
<evidence type="ECO:0000259" key="33">
    <source>
        <dbReference type="PROSITE" id="PS51392"/>
    </source>
</evidence>
<evidence type="ECO:0000313" key="35">
    <source>
        <dbReference type="Proteomes" id="UP000472262"/>
    </source>
</evidence>
<dbReference type="PROSITE" id="PS00108">
    <property type="entry name" value="PROTEIN_KINASE_ST"/>
    <property type="match status" value="1"/>
</dbReference>
<dbReference type="Pfam" id="PF00069">
    <property type="entry name" value="Pkinase"/>
    <property type="match status" value="1"/>
</dbReference>
<dbReference type="PROSITE" id="PS51392">
    <property type="entry name" value="KEN"/>
    <property type="match status" value="1"/>
</dbReference>
<keyword evidence="6" id="KW-0808">Transferase</keyword>
<keyword evidence="23" id="KW-0325">Glycoprotein</keyword>
<evidence type="ECO:0000256" key="27">
    <source>
        <dbReference type="ARBA" id="ARBA00048679"/>
    </source>
</evidence>
<keyword evidence="25" id="KW-0511">Multifunctional enzyme</keyword>
<keyword evidence="9" id="KW-0479">Metal-binding</keyword>
<reference evidence="34" key="1">
    <citation type="submission" date="2025-08" db="UniProtKB">
        <authorList>
            <consortium name="Ensembl"/>
        </authorList>
    </citation>
    <scope>IDENTIFICATION</scope>
</reference>
<feature type="domain" description="Protein kinase" evidence="32">
    <location>
        <begin position="415"/>
        <end position="676"/>
    </location>
</feature>
<protein>
    <recommendedName>
        <fullName evidence="28">Serine/threonine-protein kinase/endoribonuclease IRE1</fullName>
        <ecNumber evidence="3">2.7.11.1</ecNumber>
    </recommendedName>
    <alternativeName>
        <fullName evidence="29">Endoplasmic reticulum-to-nucleus signaling 1</fullName>
    </alternativeName>
    <alternativeName>
        <fullName evidence="30">Inositol-requiring protein 1</fullName>
    </alternativeName>
    <alternativeName>
        <fullName evidence="31">Ire1-alpha</fullName>
    </alternativeName>
</protein>
<keyword evidence="22" id="KW-0804">Transcription</keyword>
<dbReference type="SUPFAM" id="SSF56112">
    <property type="entry name" value="Protein kinase-like (PK-like)"/>
    <property type="match status" value="1"/>
</dbReference>
<dbReference type="SUPFAM" id="SSF50998">
    <property type="entry name" value="Quinoprotein alcohol dehydrogenase-like"/>
    <property type="match status" value="1"/>
</dbReference>
<evidence type="ECO:0000256" key="24">
    <source>
        <dbReference type="ARBA" id="ARBA00023230"/>
    </source>
</evidence>
<dbReference type="CDD" id="cd10422">
    <property type="entry name" value="RNase_Ire1"/>
    <property type="match status" value="1"/>
</dbReference>
<dbReference type="GO" id="GO:0033120">
    <property type="term" value="P:positive regulation of RNA splicing"/>
    <property type="evidence" value="ECO:0007669"/>
    <property type="project" value="UniProtKB-ARBA"/>
</dbReference>
<evidence type="ECO:0000256" key="31">
    <source>
        <dbReference type="ARBA" id="ARBA00083182"/>
    </source>
</evidence>